<dbReference type="AlphaFoldDB" id="A0AAV1ZGJ2"/>
<keyword evidence="1" id="KW-0732">Signal</keyword>
<feature type="signal peptide" evidence="1">
    <location>
        <begin position="1"/>
        <end position="20"/>
    </location>
</feature>
<sequence>MLKYVLMFLTILAMLSVALSNPVPVPGPDGASACEPSLKCAFLKFSDPPGQP</sequence>
<dbReference type="EMBL" id="CAXIEN010000051">
    <property type="protein sequence ID" value="CAL1270857.1"/>
    <property type="molecule type" value="Genomic_DNA"/>
</dbReference>
<evidence type="ECO:0000313" key="3">
    <source>
        <dbReference type="Proteomes" id="UP001497382"/>
    </source>
</evidence>
<evidence type="ECO:0000256" key="1">
    <source>
        <dbReference type="SAM" id="SignalP"/>
    </source>
</evidence>
<reference evidence="2 3" key="1">
    <citation type="submission" date="2024-04" db="EMBL/GenBank/DDBJ databases">
        <authorList>
            <person name="Rising A."/>
            <person name="Reimegard J."/>
            <person name="Sonavane S."/>
            <person name="Akerstrom W."/>
            <person name="Nylinder S."/>
            <person name="Hedman E."/>
            <person name="Kallberg Y."/>
        </authorList>
    </citation>
    <scope>NUCLEOTIDE SEQUENCE [LARGE SCALE GENOMIC DNA]</scope>
</reference>
<feature type="chain" id="PRO_5043852981" evidence="1">
    <location>
        <begin position="21"/>
        <end position="52"/>
    </location>
</feature>
<evidence type="ECO:0000313" key="2">
    <source>
        <dbReference type="EMBL" id="CAL1270857.1"/>
    </source>
</evidence>
<comment type="caution">
    <text evidence="2">The sequence shown here is derived from an EMBL/GenBank/DDBJ whole genome shotgun (WGS) entry which is preliminary data.</text>
</comment>
<protein>
    <submittedName>
        <fullName evidence="2">Uncharacterized protein</fullName>
    </submittedName>
</protein>
<name>A0AAV1ZGJ2_9ARAC</name>
<accession>A0AAV1ZGJ2</accession>
<keyword evidence="3" id="KW-1185">Reference proteome</keyword>
<proteinExistence type="predicted"/>
<gene>
    <name evidence="2" type="ORF">LARSCL_LOCUS5533</name>
</gene>
<dbReference type="Proteomes" id="UP001497382">
    <property type="component" value="Unassembled WGS sequence"/>
</dbReference>
<organism evidence="2 3">
    <name type="scientific">Larinioides sclopetarius</name>
    <dbReference type="NCBI Taxonomy" id="280406"/>
    <lineage>
        <taxon>Eukaryota</taxon>
        <taxon>Metazoa</taxon>
        <taxon>Ecdysozoa</taxon>
        <taxon>Arthropoda</taxon>
        <taxon>Chelicerata</taxon>
        <taxon>Arachnida</taxon>
        <taxon>Araneae</taxon>
        <taxon>Araneomorphae</taxon>
        <taxon>Entelegynae</taxon>
        <taxon>Araneoidea</taxon>
        <taxon>Araneidae</taxon>
        <taxon>Larinioides</taxon>
    </lineage>
</organism>